<organism evidence="1">
    <name type="scientific">Rhizophora mucronata</name>
    <name type="common">Asiatic mangrove</name>
    <dbReference type="NCBI Taxonomy" id="61149"/>
    <lineage>
        <taxon>Eukaryota</taxon>
        <taxon>Viridiplantae</taxon>
        <taxon>Streptophyta</taxon>
        <taxon>Embryophyta</taxon>
        <taxon>Tracheophyta</taxon>
        <taxon>Spermatophyta</taxon>
        <taxon>Magnoliopsida</taxon>
        <taxon>eudicotyledons</taxon>
        <taxon>Gunneridae</taxon>
        <taxon>Pentapetalae</taxon>
        <taxon>rosids</taxon>
        <taxon>fabids</taxon>
        <taxon>Malpighiales</taxon>
        <taxon>Rhizophoraceae</taxon>
        <taxon>Rhizophora</taxon>
    </lineage>
</organism>
<sequence length="46" mass="5393">MYYGRNSKFSWSSILAVLDHNKTKLLLSAVECYYCVEYILEIKSNV</sequence>
<accession>A0A2P2LCT3</accession>
<protein>
    <submittedName>
        <fullName evidence="1">Uncharacterized protein</fullName>
    </submittedName>
</protein>
<reference evidence="1" key="1">
    <citation type="submission" date="2018-02" db="EMBL/GenBank/DDBJ databases">
        <title>Rhizophora mucronata_Transcriptome.</title>
        <authorList>
            <person name="Meera S.P."/>
            <person name="Sreeshan A."/>
            <person name="Augustine A."/>
        </authorList>
    </citation>
    <scope>NUCLEOTIDE SEQUENCE</scope>
    <source>
        <tissue evidence="1">Leaf</tissue>
    </source>
</reference>
<proteinExistence type="predicted"/>
<evidence type="ECO:0000313" key="1">
    <source>
        <dbReference type="EMBL" id="MBX15784.1"/>
    </source>
</evidence>
<dbReference type="AlphaFoldDB" id="A0A2P2LCT3"/>
<name>A0A2P2LCT3_RHIMU</name>
<dbReference type="EMBL" id="GGEC01035300">
    <property type="protein sequence ID" value="MBX15784.1"/>
    <property type="molecule type" value="Transcribed_RNA"/>
</dbReference>